<evidence type="ECO:0000313" key="3">
    <source>
        <dbReference type="Proteomes" id="UP000283509"/>
    </source>
</evidence>
<sequence>MLEEGSLISERNAGLRPDAPPPHLLCPNASTMRKWARGGALANELIWWLAEGRPGGTLEGTLWALCTGGGYLMGTRRGEERGKRQLGGGFETLRSPRPGVRSPLTPPPRNGPRHLALHTLMPGNVRNTGQNDSHRTPITSAARTKSLDCLADKSDKTSEYVPSRITRTQPKIKADAMQFVKTGPAGLYKSATEQIKKAEAVKAMRKHLIAEEEDWQQVRVSRLESPPLGFSSLPSGLYPGCRNEGPLPLVVAR</sequence>
<gene>
    <name evidence="2" type="ORF">C7M84_021236</name>
</gene>
<evidence type="ECO:0000313" key="2">
    <source>
        <dbReference type="EMBL" id="ROT85127.1"/>
    </source>
</evidence>
<comment type="caution">
    <text evidence="2">The sequence shown here is derived from an EMBL/GenBank/DDBJ whole genome shotgun (WGS) entry which is preliminary data.</text>
</comment>
<name>A0A423U8V0_PENVA</name>
<dbReference type="EMBL" id="QCYY01000442">
    <property type="protein sequence ID" value="ROT85127.1"/>
    <property type="molecule type" value="Genomic_DNA"/>
</dbReference>
<dbReference type="OrthoDB" id="15627at2759"/>
<dbReference type="Proteomes" id="UP000283509">
    <property type="component" value="Unassembled WGS sequence"/>
</dbReference>
<organism evidence="2 3">
    <name type="scientific">Penaeus vannamei</name>
    <name type="common">Whiteleg shrimp</name>
    <name type="synonym">Litopenaeus vannamei</name>
    <dbReference type="NCBI Taxonomy" id="6689"/>
    <lineage>
        <taxon>Eukaryota</taxon>
        <taxon>Metazoa</taxon>
        <taxon>Ecdysozoa</taxon>
        <taxon>Arthropoda</taxon>
        <taxon>Crustacea</taxon>
        <taxon>Multicrustacea</taxon>
        <taxon>Malacostraca</taxon>
        <taxon>Eumalacostraca</taxon>
        <taxon>Eucarida</taxon>
        <taxon>Decapoda</taxon>
        <taxon>Dendrobranchiata</taxon>
        <taxon>Penaeoidea</taxon>
        <taxon>Penaeidae</taxon>
        <taxon>Penaeus</taxon>
    </lineage>
</organism>
<reference evidence="2 3" key="2">
    <citation type="submission" date="2019-01" db="EMBL/GenBank/DDBJ databases">
        <title>The decoding of complex shrimp genome reveals the adaptation for benthos swimmer, frequently molting mechanism and breeding impact on genome.</title>
        <authorList>
            <person name="Sun Y."/>
            <person name="Gao Y."/>
            <person name="Yu Y."/>
        </authorList>
    </citation>
    <scope>NUCLEOTIDE SEQUENCE [LARGE SCALE GENOMIC DNA]</scope>
    <source>
        <tissue evidence="2">Muscle</tissue>
    </source>
</reference>
<dbReference type="AlphaFoldDB" id="A0A423U8V0"/>
<reference evidence="2 3" key="1">
    <citation type="submission" date="2018-04" db="EMBL/GenBank/DDBJ databases">
        <authorList>
            <person name="Zhang X."/>
            <person name="Yuan J."/>
            <person name="Li F."/>
            <person name="Xiang J."/>
        </authorList>
    </citation>
    <scope>NUCLEOTIDE SEQUENCE [LARGE SCALE GENOMIC DNA]</scope>
    <source>
        <tissue evidence="2">Muscle</tissue>
    </source>
</reference>
<accession>A0A423U8V0</accession>
<evidence type="ECO:0000256" key="1">
    <source>
        <dbReference type="SAM" id="MobiDB-lite"/>
    </source>
</evidence>
<protein>
    <submittedName>
        <fullName evidence="2">Uncharacterized protein</fullName>
    </submittedName>
</protein>
<feature type="region of interest" description="Disordered" evidence="1">
    <location>
        <begin position="81"/>
        <end position="112"/>
    </location>
</feature>
<feature type="region of interest" description="Disordered" evidence="1">
    <location>
        <begin position="1"/>
        <end position="22"/>
    </location>
</feature>
<proteinExistence type="predicted"/>
<keyword evidence="3" id="KW-1185">Reference proteome</keyword>